<dbReference type="SFLD" id="SFLDG01063">
    <property type="entry name" value="activating_enzymes__group_1"/>
    <property type="match status" value="1"/>
</dbReference>
<organism evidence="7 8">
    <name type="scientific">Eubacterium plexicaudatum ASF492</name>
    <dbReference type="NCBI Taxonomy" id="1235802"/>
    <lineage>
        <taxon>Bacteria</taxon>
        <taxon>Bacillati</taxon>
        <taxon>Bacillota</taxon>
        <taxon>Clostridia</taxon>
        <taxon>Eubacteriales</taxon>
        <taxon>Eubacteriaceae</taxon>
        <taxon>Eubacterium</taxon>
    </lineage>
</organism>
<dbReference type="InterPro" id="IPR013785">
    <property type="entry name" value="Aldolase_TIM"/>
</dbReference>
<proteinExistence type="predicted"/>
<dbReference type="NCBIfam" id="TIGR02491">
    <property type="entry name" value="NrdG"/>
    <property type="match status" value="1"/>
</dbReference>
<evidence type="ECO:0000256" key="5">
    <source>
        <dbReference type="ARBA" id="ARBA00023004"/>
    </source>
</evidence>
<evidence type="ECO:0000256" key="6">
    <source>
        <dbReference type="ARBA" id="ARBA00023014"/>
    </source>
</evidence>
<evidence type="ECO:0000256" key="3">
    <source>
        <dbReference type="ARBA" id="ARBA00022691"/>
    </source>
</evidence>
<gene>
    <name evidence="7" type="ORF">C823_04637</name>
</gene>
<dbReference type="InterPro" id="IPR007197">
    <property type="entry name" value="rSAM"/>
</dbReference>
<evidence type="ECO:0000313" key="8">
    <source>
        <dbReference type="Proteomes" id="UP000012589"/>
    </source>
</evidence>
<dbReference type="SFLD" id="SFLDF00299">
    <property type="entry name" value="anaerobic_ribonucleoside-triph"/>
    <property type="match status" value="1"/>
</dbReference>
<keyword evidence="3" id="KW-0949">S-adenosyl-L-methionine</keyword>
<dbReference type="PANTHER" id="PTHR30352:SF2">
    <property type="entry name" value="ANAEROBIC RIBONUCLEOSIDE-TRIPHOSPHATE REDUCTASE-ACTIVATING PROTEIN"/>
    <property type="match status" value="1"/>
</dbReference>
<dbReference type="eggNOG" id="COG0602">
    <property type="taxonomic scope" value="Bacteria"/>
</dbReference>
<dbReference type="Pfam" id="PF13353">
    <property type="entry name" value="Fer4_12"/>
    <property type="match status" value="1"/>
</dbReference>
<dbReference type="GO" id="GO:0004748">
    <property type="term" value="F:ribonucleoside-diphosphate reductase activity, thioredoxin disulfide as acceptor"/>
    <property type="evidence" value="ECO:0007669"/>
    <property type="project" value="TreeGrafter"/>
</dbReference>
<dbReference type="InterPro" id="IPR044930">
    <property type="entry name" value="Homing_endonuclease_His-Me"/>
</dbReference>
<dbReference type="Gene3D" id="3.90.75.10">
    <property type="entry name" value="Homing Intron 3 (I-ppo) Encoded Endonuclease, Chain A"/>
    <property type="match status" value="1"/>
</dbReference>
<dbReference type="HOGENOM" id="CLU_420199_0_0_9"/>
<comment type="cofactor">
    <cofactor evidence="1">
        <name>[4Fe-4S] cluster</name>
        <dbReference type="ChEBI" id="CHEBI:49883"/>
    </cofactor>
</comment>
<reference evidence="7 8" key="1">
    <citation type="journal article" date="2014" name="Genome Announc.">
        <title>Draft genome sequences of the altered schaedler flora, a defined bacterial community from gnotobiotic mice.</title>
        <authorList>
            <person name="Wannemuehler M.J."/>
            <person name="Overstreet A.M."/>
            <person name="Ward D.V."/>
            <person name="Phillips G.J."/>
        </authorList>
    </citation>
    <scope>NUCLEOTIDE SEQUENCE [LARGE SCALE GENOMIC DNA]</scope>
    <source>
        <strain evidence="7 8">ASF492</strain>
    </source>
</reference>
<dbReference type="InterPro" id="IPR058240">
    <property type="entry name" value="rSAM_sf"/>
</dbReference>
<keyword evidence="5" id="KW-0408">Iron</keyword>
<sequence length="652" mass="75801">MKYYKELGYNGNFGDVIHVKVDDIKPTSHVKINTECPMCKKEHRIQYCDYYKQQHTLCNSCATTYFNTKNNVCIYCGKKATKIFDGHYYCSKHTEHMKKYGKCLATTCCDLNEISYENDYAILHVRGSDQIDIALVKIDLNAVDYVKHIHWLYSKTDGFIVSKDNIKLHRYLYRNLIGDIECNYILFKNNDMYDMRYKNLIQSNEKTFRLFSDNNTDIDGIFIKDNLQVGIIDDTHYKLLNIRDLKDIESNRKPIIVEVGENGCWNCISHSQHPDGYVYVYSGKKKIKLHKRVLEIKLGRELKVNNDELTRHMCDNPQCCNPDHLIIGNSQENHDDMVSRGRGYWQNHTGYFKWYEREGSKQKKQPKPLLTEEIIINIYKDALQNCIPYRQLDKKYGVGRGVSSNIANKKTYKNITENIDVIDNRHILDNTKKEDYIMVKNLKDGNLYTNREITDLTGINRETVRNIVNDTWTYSYKDIKNYNDKFIGDGSGVIYYMDIEYDTIVDGVGFRNTVYCAKCNLHCNGCHNPQSHNIKNGKPSSVNNLAKLLLENGNDITFSGGECSLQAKAFIKLAQMLKNENRNIWLYSGHTYEELIGDSVTSKLLNLVDVLVDGRFENDLRNTDLLFKGSSNQRIIDLNETRKAGEVVLWRR</sequence>
<protein>
    <submittedName>
        <fullName evidence="7">Anaerobic ribonucleoside-triphosphate reductase activating protein</fullName>
    </submittedName>
</protein>
<accession>N2A9S1</accession>
<dbReference type="EMBL" id="AQFT01000136">
    <property type="protein sequence ID" value="EMZ21064.1"/>
    <property type="molecule type" value="Genomic_DNA"/>
</dbReference>
<dbReference type="Gene3D" id="3.20.20.70">
    <property type="entry name" value="Aldolase class I"/>
    <property type="match status" value="1"/>
</dbReference>
<keyword evidence="6" id="KW-0411">Iron-sulfur</keyword>
<dbReference type="PANTHER" id="PTHR30352">
    <property type="entry name" value="PYRUVATE FORMATE-LYASE-ACTIVATING ENZYME"/>
    <property type="match status" value="1"/>
</dbReference>
<dbReference type="PATRIC" id="fig|1235802.3.peg.4908"/>
<dbReference type="STRING" id="1235802.C823_04637"/>
<dbReference type="InterPro" id="IPR034457">
    <property type="entry name" value="Organic_radical-activating"/>
</dbReference>
<dbReference type="SFLD" id="SFLDS00029">
    <property type="entry name" value="Radical_SAM"/>
    <property type="match status" value="1"/>
</dbReference>
<comment type="caution">
    <text evidence="7">The sequence shown here is derived from an EMBL/GenBank/DDBJ whole genome shotgun (WGS) entry which is preliminary data.</text>
</comment>
<keyword evidence="4" id="KW-0479">Metal-binding</keyword>
<evidence type="ECO:0000313" key="7">
    <source>
        <dbReference type="EMBL" id="EMZ21064.1"/>
    </source>
</evidence>
<dbReference type="InterPro" id="IPR012837">
    <property type="entry name" value="NrdG"/>
</dbReference>
<dbReference type="SUPFAM" id="SSF54060">
    <property type="entry name" value="His-Me finger endonucleases"/>
    <property type="match status" value="1"/>
</dbReference>
<dbReference type="AlphaFoldDB" id="N2A9S1"/>
<dbReference type="GO" id="GO:0004519">
    <property type="term" value="F:endonuclease activity"/>
    <property type="evidence" value="ECO:0007669"/>
    <property type="project" value="InterPro"/>
</dbReference>
<name>N2A9S1_9FIRM</name>
<evidence type="ECO:0000256" key="1">
    <source>
        <dbReference type="ARBA" id="ARBA00001966"/>
    </source>
</evidence>
<keyword evidence="2" id="KW-0004">4Fe-4S</keyword>
<dbReference type="GO" id="GO:0051539">
    <property type="term" value="F:4 iron, 4 sulfur cluster binding"/>
    <property type="evidence" value="ECO:0007669"/>
    <property type="project" value="UniProtKB-KW"/>
</dbReference>
<evidence type="ECO:0000256" key="2">
    <source>
        <dbReference type="ARBA" id="ARBA00022485"/>
    </source>
</evidence>
<dbReference type="GO" id="GO:0043365">
    <property type="term" value="F:[formate-C-acetyltransferase]-activating enzyme activity"/>
    <property type="evidence" value="ECO:0007669"/>
    <property type="project" value="InterPro"/>
</dbReference>
<dbReference type="SUPFAM" id="SSF102114">
    <property type="entry name" value="Radical SAM enzymes"/>
    <property type="match status" value="1"/>
</dbReference>
<dbReference type="SFLD" id="SFLDG01066">
    <property type="entry name" value="organic_radical-activating_enz"/>
    <property type="match status" value="1"/>
</dbReference>
<dbReference type="GO" id="GO:0046872">
    <property type="term" value="F:metal ion binding"/>
    <property type="evidence" value="ECO:0007669"/>
    <property type="project" value="UniProtKB-KW"/>
</dbReference>
<dbReference type="Proteomes" id="UP000012589">
    <property type="component" value="Unassembled WGS sequence"/>
</dbReference>
<evidence type="ECO:0000256" key="4">
    <source>
        <dbReference type="ARBA" id="ARBA00022723"/>
    </source>
</evidence>
<dbReference type="InterPro" id="IPR044925">
    <property type="entry name" value="His-Me_finger_sf"/>
</dbReference>
<dbReference type="eggNOG" id="COG2197">
    <property type="taxonomic scope" value="Bacteria"/>
</dbReference>
<keyword evidence="8" id="KW-1185">Reference proteome</keyword>